<reference evidence="3" key="2">
    <citation type="submission" date="2020-10" db="EMBL/GenBank/DDBJ databases">
        <title>Mucilaginibacter sp. nov., isolated from soil.</title>
        <authorList>
            <person name="Jeon C.O."/>
        </authorList>
    </citation>
    <scope>NUCLEOTIDE SEQUENCE</scope>
    <source>
        <strain evidence="3">R11</strain>
    </source>
</reference>
<dbReference type="EMBL" id="WWEO01000042">
    <property type="protein sequence ID" value="NCD69744.1"/>
    <property type="molecule type" value="Genomic_DNA"/>
</dbReference>
<comment type="caution">
    <text evidence="3">The sequence shown here is derived from an EMBL/GenBank/DDBJ whole genome shotgun (WGS) entry which is preliminary data.</text>
</comment>
<evidence type="ECO:0000313" key="4">
    <source>
        <dbReference type="Proteomes" id="UP000638732"/>
    </source>
</evidence>
<dbReference type="RefSeq" id="WP_166585730.1">
    <property type="nucleotide sequence ID" value="NZ_WWEO01000042.1"/>
</dbReference>
<organism evidence="3 4">
    <name type="scientific">Mucilaginibacter agri</name>
    <dbReference type="NCBI Taxonomy" id="2695265"/>
    <lineage>
        <taxon>Bacteria</taxon>
        <taxon>Pseudomonadati</taxon>
        <taxon>Bacteroidota</taxon>
        <taxon>Sphingobacteriia</taxon>
        <taxon>Sphingobacteriales</taxon>
        <taxon>Sphingobacteriaceae</taxon>
        <taxon>Mucilaginibacter</taxon>
    </lineage>
</organism>
<feature type="chain" id="PRO_5036948047" evidence="1">
    <location>
        <begin position="24"/>
        <end position="397"/>
    </location>
</feature>
<keyword evidence="1" id="KW-0732">Signal</keyword>
<feature type="signal peptide" evidence="1">
    <location>
        <begin position="1"/>
        <end position="23"/>
    </location>
</feature>
<name>A0A966DUL4_9SPHI</name>
<dbReference type="AlphaFoldDB" id="A0A966DUL4"/>
<dbReference type="InterPro" id="IPR025442">
    <property type="entry name" value="DUF4185"/>
</dbReference>
<accession>A0A966DUL4</accession>
<feature type="domain" description="DUF4185" evidence="2">
    <location>
        <begin position="229"/>
        <end position="333"/>
    </location>
</feature>
<gene>
    <name evidence="3" type="ORF">GSY63_10295</name>
</gene>
<dbReference type="Proteomes" id="UP000638732">
    <property type="component" value="Unassembled WGS sequence"/>
</dbReference>
<keyword evidence="4" id="KW-1185">Reference proteome</keyword>
<evidence type="ECO:0000313" key="3">
    <source>
        <dbReference type="EMBL" id="NCD69744.1"/>
    </source>
</evidence>
<dbReference type="Pfam" id="PF13810">
    <property type="entry name" value="DUF4185"/>
    <property type="match status" value="1"/>
</dbReference>
<evidence type="ECO:0000256" key="1">
    <source>
        <dbReference type="SAM" id="SignalP"/>
    </source>
</evidence>
<proteinExistence type="predicted"/>
<reference evidence="3" key="1">
    <citation type="submission" date="2020-01" db="EMBL/GenBank/DDBJ databases">
        <authorList>
            <person name="Seo Y.L."/>
        </authorList>
    </citation>
    <scope>NUCLEOTIDE SEQUENCE</scope>
    <source>
        <strain evidence="3">R11</strain>
    </source>
</reference>
<sequence>MLNIRSIRFVSLLTCLLWVEAHAQVKKTPDLTKIKFTVEEAPEWSALLKRTKGWFGGDGIYTIPFTGLEGKQTNPTDSVLFIFSDTMVGEIKDNTMQPGYKMIHNSVAVLRGNKPANEKMKFYWDKDSKGEAESVFIPKTPKTDTADYYWLGDGFVNQALNNNLYIFGYRVRNVSTEAFGFREVGNTLIKIPAGSKPPFKKVEQMDTPFYLTDEQGDIGSFGAGIYVNTMQAGARKPDGYIYVYGVKGKAKKLLVARVLPKEFENFEQWKFWDGKAWVGDMYAAATLTNGVSNELSLSALPDGRYALIFQLDAMSTTVGMRIGASPTGPFGPVIKLWDCKPDLIEKTFVVYNAKAHPSISKPGELLISYNINSIEFIKDLKVHPNLYRPRFIRVKFQ</sequence>
<protein>
    <submittedName>
        <fullName evidence="3">DUF4185 domain-containing protein</fullName>
    </submittedName>
</protein>
<evidence type="ECO:0000259" key="2">
    <source>
        <dbReference type="Pfam" id="PF13810"/>
    </source>
</evidence>